<name>A0A8H7T017_9HELO</name>
<dbReference type="OrthoDB" id="8300194at2759"/>
<accession>A0A8H7T017</accession>
<dbReference type="PANTHER" id="PTHR33112">
    <property type="entry name" value="DOMAIN PROTEIN, PUTATIVE-RELATED"/>
    <property type="match status" value="1"/>
</dbReference>
<dbReference type="Proteomes" id="UP000664132">
    <property type="component" value="Unassembled WGS sequence"/>
</dbReference>
<keyword evidence="2" id="KW-1185">Reference proteome</keyword>
<proteinExistence type="predicted"/>
<dbReference type="PANTHER" id="PTHR33112:SF13">
    <property type="entry name" value="HETEROKARYON INCOMPATIBILITY DOMAIN-CONTAINING PROTEIN"/>
    <property type="match status" value="1"/>
</dbReference>
<dbReference type="EMBL" id="JAFJYH010000680">
    <property type="protein sequence ID" value="KAG4410536.1"/>
    <property type="molecule type" value="Genomic_DNA"/>
</dbReference>
<protein>
    <submittedName>
        <fullName evidence="1">Uncharacterized protein</fullName>
    </submittedName>
</protein>
<gene>
    <name evidence="1" type="ORF">IFR04_016329</name>
</gene>
<dbReference type="AlphaFoldDB" id="A0A8H7T017"/>
<sequence>MAVRKSKYLAGLWENTFVHDLLWYVPNRTNLPGIPESRYNHGLRPLKWRAPTWSWASIRSAVKYDHYTAFNEAIKIEKVNVEAVDGNTAGELVAASLVVSGEMAAVNIRRNCRIQLSSEDFESVGTKERLPASFSKDYDIWAKSDDQIDEGEEVYFLLAAKVFDNQTTGMRRDEVWFMVLRLVDRNTGSGNSDNCVYARIGLAKMEVTDEPLPDFLATFVHEDNVIII</sequence>
<comment type="caution">
    <text evidence="1">The sequence shown here is derived from an EMBL/GenBank/DDBJ whole genome shotgun (WGS) entry which is preliminary data.</text>
</comment>
<reference evidence="1" key="1">
    <citation type="submission" date="2021-02" db="EMBL/GenBank/DDBJ databases">
        <title>Genome sequence Cadophora malorum strain M34.</title>
        <authorList>
            <person name="Stefanovic E."/>
            <person name="Vu D."/>
            <person name="Scully C."/>
            <person name="Dijksterhuis J."/>
            <person name="Roader J."/>
            <person name="Houbraken J."/>
        </authorList>
    </citation>
    <scope>NUCLEOTIDE SEQUENCE</scope>
    <source>
        <strain evidence="1">M34</strain>
    </source>
</reference>
<organism evidence="1 2">
    <name type="scientific">Cadophora malorum</name>
    <dbReference type="NCBI Taxonomy" id="108018"/>
    <lineage>
        <taxon>Eukaryota</taxon>
        <taxon>Fungi</taxon>
        <taxon>Dikarya</taxon>
        <taxon>Ascomycota</taxon>
        <taxon>Pezizomycotina</taxon>
        <taxon>Leotiomycetes</taxon>
        <taxon>Helotiales</taxon>
        <taxon>Ploettnerulaceae</taxon>
        <taxon>Cadophora</taxon>
    </lineage>
</organism>
<evidence type="ECO:0000313" key="1">
    <source>
        <dbReference type="EMBL" id="KAG4410536.1"/>
    </source>
</evidence>
<evidence type="ECO:0000313" key="2">
    <source>
        <dbReference type="Proteomes" id="UP000664132"/>
    </source>
</evidence>